<feature type="compositionally biased region" description="Basic and acidic residues" evidence="3">
    <location>
        <begin position="448"/>
        <end position="465"/>
    </location>
</feature>
<dbReference type="GO" id="GO:0017020">
    <property type="term" value="F:myosin phosphatase regulator activity"/>
    <property type="evidence" value="ECO:0007669"/>
    <property type="project" value="TreeGrafter"/>
</dbReference>
<evidence type="ECO:0000256" key="1">
    <source>
        <dbReference type="ARBA" id="ARBA00022737"/>
    </source>
</evidence>
<feature type="compositionally biased region" description="Polar residues" evidence="3">
    <location>
        <begin position="481"/>
        <end position="501"/>
    </location>
</feature>
<accession>A0AAD9L372</accession>
<feature type="compositionally biased region" description="Polar residues" evidence="3">
    <location>
        <begin position="240"/>
        <end position="261"/>
    </location>
</feature>
<dbReference type="PANTHER" id="PTHR24179:SF29">
    <property type="entry name" value="LD46604P"/>
    <property type="match status" value="1"/>
</dbReference>
<dbReference type="PRINTS" id="PR01415">
    <property type="entry name" value="ANKYRIN"/>
</dbReference>
<proteinExistence type="predicted"/>
<dbReference type="InterPro" id="IPR051226">
    <property type="entry name" value="PP1_Regulatory_Subunit"/>
</dbReference>
<dbReference type="FunFam" id="1.25.40.20:FF:000198">
    <property type="entry name" value="Myosin binding subunit, isoform P"/>
    <property type="match status" value="1"/>
</dbReference>
<dbReference type="GO" id="GO:0005737">
    <property type="term" value="C:cytoplasm"/>
    <property type="evidence" value="ECO:0007669"/>
    <property type="project" value="TreeGrafter"/>
</dbReference>
<evidence type="ECO:0000313" key="4">
    <source>
        <dbReference type="EMBL" id="KAK2182219.1"/>
    </source>
</evidence>
<feature type="repeat" description="ANK" evidence="2">
    <location>
        <begin position="132"/>
        <end position="164"/>
    </location>
</feature>
<dbReference type="InterPro" id="IPR036770">
    <property type="entry name" value="Ankyrin_rpt-contain_sf"/>
</dbReference>
<feature type="compositionally biased region" description="Polar residues" evidence="3">
    <location>
        <begin position="313"/>
        <end position="326"/>
    </location>
</feature>
<dbReference type="PROSITE" id="PS50088">
    <property type="entry name" value="ANK_REPEAT"/>
    <property type="match status" value="4"/>
</dbReference>
<evidence type="ECO:0000256" key="3">
    <source>
        <dbReference type="SAM" id="MobiDB-lite"/>
    </source>
</evidence>
<protein>
    <submittedName>
        <fullName evidence="4">Uncharacterized protein</fullName>
    </submittedName>
</protein>
<feature type="repeat" description="ANK" evidence="2">
    <location>
        <begin position="165"/>
        <end position="197"/>
    </location>
</feature>
<dbReference type="PANTHER" id="PTHR24179">
    <property type="entry name" value="PROTEIN PHOSPHATASE 1 REGULATORY SUBUNIT 12"/>
    <property type="match status" value="1"/>
</dbReference>
<dbReference type="GO" id="GO:0004857">
    <property type="term" value="F:enzyme inhibitor activity"/>
    <property type="evidence" value="ECO:0007669"/>
    <property type="project" value="TreeGrafter"/>
</dbReference>
<dbReference type="EMBL" id="JAODUO010000361">
    <property type="protein sequence ID" value="KAK2182219.1"/>
    <property type="molecule type" value="Genomic_DNA"/>
</dbReference>
<dbReference type="Pfam" id="PF12796">
    <property type="entry name" value="Ank_2"/>
    <property type="match status" value="2"/>
</dbReference>
<feature type="repeat" description="ANK" evidence="2">
    <location>
        <begin position="37"/>
        <end position="69"/>
    </location>
</feature>
<keyword evidence="5" id="KW-1185">Reference proteome</keyword>
<evidence type="ECO:0000313" key="5">
    <source>
        <dbReference type="Proteomes" id="UP001209878"/>
    </source>
</evidence>
<keyword evidence="1" id="KW-0677">Repeat</keyword>
<evidence type="ECO:0000256" key="2">
    <source>
        <dbReference type="PROSITE-ProRule" id="PRU00023"/>
    </source>
</evidence>
<gene>
    <name evidence="4" type="ORF">NP493_362g00027</name>
</gene>
<dbReference type="SMART" id="SM00248">
    <property type="entry name" value="ANK"/>
    <property type="match status" value="4"/>
</dbReference>
<feature type="repeat" description="ANK" evidence="2">
    <location>
        <begin position="4"/>
        <end position="36"/>
    </location>
</feature>
<feature type="region of interest" description="Disordered" evidence="3">
    <location>
        <begin position="227"/>
        <end position="336"/>
    </location>
</feature>
<feature type="region of interest" description="Disordered" evidence="3">
    <location>
        <begin position="578"/>
        <end position="619"/>
    </location>
</feature>
<feature type="region of interest" description="Disordered" evidence="3">
    <location>
        <begin position="351"/>
        <end position="541"/>
    </location>
</feature>
<dbReference type="PROSITE" id="PS50297">
    <property type="entry name" value="ANK_REP_REGION"/>
    <property type="match status" value="4"/>
</dbReference>
<sequence>MNEDGLTALHQCCIDDLEAMMHLLIEFGANVNACDSELWTPLHAAATCGHVHLCKYLIDHKAELLAVNADGNMPYDICEDELTLDFIESEMSKRGVTQEMIDETRLSTETRMLNDMKLLSEKGESLEYRGRSGETPLHIAGANGYVHVAEYLLNQHVAVDPVDDDLWQPIHAAACWGQLPVLELLVEHGADLEAVTKAGETPLDICEDLDLKQRIIDMKDEIESHRATKKRDLVRKRSQNTRSSTASGNSMSSLYNSNTSLGEKAAVSASIRRTSMREKSQMHYKEAQEEAKMLRESADNISPDTDDEENSDKNSTSNGIDQNDNTKTSDDSPAAEVKDVVINLPRDSLLVPKVAMPKPSPKTKKKDVAAHRKKGAESPGVTKKTAPGGSRDVDGKKPVETSSGDVKKPVSTHSGDVKKPVSTHSGDVKKPVSTHSGDVKKPVSTHSGDVKKPAVTSDKKDKESTKPQSMPSLDLPLSQLAVGTSSPSKNSQQKPESNHSTPPAVHSNKMKPASSHSSPAGGAAPKSASSPGIGSGAPRGSTLADLKRQRAQKLHDSLRFHDTKLLNEQINSHNSMLVDGTSIGHSDEKTNGHNNGSLRNSVNSNLSESGPEPQKHRFTSRASEIIGDDVQNDNACCTIL</sequence>
<comment type="caution">
    <text evidence="4">The sequence shown here is derived from an EMBL/GenBank/DDBJ whole genome shotgun (WGS) entry which is preliminary data.</text>
</comment>
<feature type="compositionally biased region" description="Basic residues" evidence="3">
    <location>
        <begin position="227"/>
        <end position="239"/>
    </location>
</feature>
<name>A0AAD9L372_RIDPI</name>
<dbReference type="Gene3D" id="1.25.40.20">
    <property type="entry name" value="Ankyrin repeat-containing domain"/>
    <property type="match status" value="2"/>
</dbReference>
<reference evidence="4" key="1">
    <citation type="journal article" date="2023" name="Mol. Biol. Evol.">
        <title>Third-Generation Sequencing Reveals the Adaptive Role of the Epigenome in Three Deep-Sea Polychaetes.</title>
        <authorList>
            <person name="Perez M."/>
            <person name="Aroh O."/>
            <person name="Sun Y."/>
            <person name="Lan Y."/>
            <person name="Juniper S.K."/>
            <person name="Young C.R."/>
            <person name="Angers B."/>
            <person name="Qian P.Y."/>
        </authorList>
    </citation>
    <scope>NUCLEOTIDE SEQUENCE</scope>
    <source>
        <strain evidence="4">R07B-5</strain>
    </source>
</reference>
<organism evidence="4 5">
    <name type="scientific">Ridgeia piscesae</name>
    <name type="common">Tubeworm</name>
    <dbReference type="NCBI Taxonomy" id="27915"/>
    <lineage>
        <taxon>Eukaryota</taxon>
        <taxon>Metazoa</taxon>
        <taxon>Spiralia</taxon>
        <taxon>Lophotrochozoa</taxon>
        <taxon>Annelida</taxon>
        <taxon>Polychaeta</taxon>
        <taxon>Sedentaria</taxon>
        <taxon>Canalipalpata</taxon>
        <taxon>Sabellida</taxon>
        <taxon>Siboglinidae</taxon>
        <taxon>Ridgeia</taxon>
    </lineage>
</organism>
<feature type="compositionally biased region" description="Polar residues" evidence="3">
    <location>
        <begin position="592"/>
        <end position="608"/>
    </location>
</feature>
<feature type="compositionally biased region" description="Basic and acidic residues" evidence="3">
    <location>
        <begin position="275"/>
        <end position="298"/>
    </location>
</feature>
<keyword evidence="2" id="KW-0040">ANK repeat</keyword>
<feature type="compositionally biased region" description="Low complexity" evidence="3">
    <location>
        <begin position="512"/>
        <end position="541"/>
    </location>
</feature>
<dbReference type="Proteomes" id="UP001209878">
    <property type="component" value="Unassembled WGS sequence"/>
</dbReference>
<dbReference type="AlphaFoldDB" id="A0AAD9L372"/>
<dbReference type="SUPFAM" id="SSF48403">
    <property type="entry name" value="Ankyrin repeat"/>
    <property type="match status" value="1"/>
</dbReference>
<dbReference type="InterPro" id="IPR002110">
    <property type="entry name" value="Ankyrin_rpt"/>
</dbReference>